<evidence type="ECO:0000256" key="1">
    <source>
        <dbReference type="HAMAP-Rule" id="MF_00374"/>
    </source>
</evidence>
<keyword evidence="1" id="KW-0687">Ribonucleoprotein</keyword>
<organism evidence="2">
    <name type="scientific">Ishige okamurae</name>
    <dbReference type="NCBI Taxonomy" id="233772"/>
    <lineage>
        <taxon>Eukaryota</taxon>
        <taxon>Sar</taxon>
        <taxon>Stramenopiles</taxon>
        <taxon>Ochrophyta</taxon>
        <taxon>PX clade</taxon>
        <taxon>Phaeophyceae</taxon>
        <taxon>Ectocarpales</taxon>
        <taxon>Ishigeaceae</taxon>
        <taxon>Ishige</taxon>
    </lineage>
</organism>
<comment type="subcellular location">
    <subcellularLocation>
        <location evidence="1">Plastid</location>
        <location evidence="1">Chloroplast</location>
    </subcellularLocation>
</comment>
<keyword evidence="2" id="KW-0934">Plastid</keyword>
<dbReference type="InterPro" id="IPR001854">
    <property type="entry name" value="Ribosomal_uL29"/>
</dbReference>
<sequence length="76" mass="9179">MGLPKIKEIKTLKLSELEDEILNSKKHLFNLRLLRSTRQDFKSHRFKHIKHRLRQLMMIKKISLENKNKVKTKNGE</sequence>
<dbReference type="GO" id="GO:0009507">
    <property type="term" value="C:chloroplast"/>
    <property type="evidence" value="ECO:0007669"/>
    <property type="project" value="UniProtKB-SubCell"/>
</dbReference>
<gene>
    <name evidence="1 2" type="primary">rpl29</name>
</gene>
<protein>
    <recommendedName>
        <fullName evidence="1">Large ribosomal subunit protein uL29c</fullName>
    </recommendedName>
</protein>
<dbReference type="RefSeq" id="YP_010185352.1">
    <property type="nucleotide sequence ID" value="NC_058314.1"/>
</dbReference>
<dbReference type="EMBL" id="MW762687">
    <property type="protein sequence ID" value="QVJ99696.1"/>
    <property type="molecule type" value="Genomic_DNA"/>
</dbReference>
<dbReference type="AlphaFoldDB" id="A0A8E5XRN9"/>
<name>A0A8E5XRN9_9PHAE</name>
<dbReference type="GO" id="GO:0003735">
    <property type="term" value="F:structural constituent of ribosome"/>
    <property type="evidence" value="ECO:0007669"/>
    <property type="project" value="InterPro"/>
</dbReference>
<proteinExistence type="inferred from homology"/>
<dbReference type="GO" id="GO:0005840">
    <property type="term" value="C:ribosome"/>
    <property type="evidence" value="ECO:0007669"/>
    <property type="project" value="UniProtKB-KW"/>
</dbReference>
<dbReference type="Pfam" id="PF00831">
    <property type="entry name" value="Ribosomal_L29"/>
    <property type="match status" value="1"/>
</dbReference>
<keyword evidence="2" id="KW-0150">Chloroplast</keyword>
<keyword evidence="1 2" id="KW-0689">Ribosomal protein</keyword>
<dbReference type="GeneID" id="68216558"/>
<dbReference type="GO" id="GO:1990904">
    <property type="term" value="C:ribonucleoprotein complex"/>
    <property type="evidence" value="ECO:0007669"/>
    <property type="project" value="UniProtKB-KW"/>
</dbReference>
<accession>A0A8E5XRN9</accession>
<comment type="similarity">
    <text evidence="1">Belongs to the universal ribosomal protein uL29 family.</text>
</comment>
<dbReference type="NCBIfam" id="TIGR00012">
    <property type="entry name" value="L29"/>
    <property type="match status" value="1"/>
</dbReference>
<dbReference type="GO" id="GO:0006412">
    <property type="term" value="P:translation"/>
    <property type="evidence" value="ECO:0007669"/>
    <property type="project" value="UniProtKB-UniRule"/>
</dbReference>
<reference evidence="2" key="1">
    <citation type="submission" date="2021-03" db="EMBL/GenBank/DDBJ databases">
        <title>The complete chloroplast genome of Ishige okamurae.</title>
        <authorList>
            <person name="Wang X."/>
        </authorList>
    </citation>
    <scope>NUCLEOTIDE SEQUENCE</scope>
</reference>
<geneLocation type="chloroplast" evidence="2"/>
<dbReference type="HAMAP" id="MF_00374">
    <property type="entry name" value="Ribosomal_uL29"/>
    <property type="match status" value="1"/>
</dbReference>
<evidence type="ECO:0000313" key="2">
    <source>
        <dbReference type="EMBL" id="QVJ99696.1"/>
    </source>
</evidence>